<comment type="caution">
    <text evidence="2">The sequence shown here is derived from an EMBL/GenBank/DDBJ whole genome shotgun (WGS) entry which is preliminary data.</text>
</comment>
<organism evidence="2 3">
    <name type="scientific">Fonsecaea erecta</name>
    <dbReference type="NCBI Taxonomy" id="1367422"/>
    <lineage>
        <taxon>Eukaryota</taxon>
        <taxon>Fungi</taxon>
        <taxon>Dikarya</taxon>
        <taxon>Ascomycota</taxon>
        <taxon>Pezizomycotina</taxon>
        <taxon>Eurotiomycetes</taxon>
        <taxon>Chaetothyriomycetidae</taxon>
        <taxon>Chaetothyriales</taxon>
        <taxon>Herpotrichiellaceae</taxon>
        <taxon>Fonsecaea</taxon>
    </lineage>
</organism>
<sequence>MVPDDRLTAEQALTREEFAALTVTSSPSQAASSGEGTSIKSSAESSDDGRPFRAQPSRNLEITKDKEVGNMSETVTQHQNRHLWLSAEPEYDVPFTTTTTTASRVPIPSSVSAHHRHYDSEVIIRSPTNITLDVTVRVSGKAPTPALNITLPAGKCSLLSDLRAHIAATGSGDASTLCSNNDKDGWPLGKRLLHLIRDLRKVTFRLEEDGHIAKLNITRTRIDASCVFPETEYEAWYYRNVLRGKQRVYTVEVNIEA</sequence>
<dbReference type="OrthoDB" id="4151437at2759"/>
<protein>
    <submittedName>
        <fullName evidence="2">Uncharacterized protein</fullName>
    </submittedName>
</protein>
<dbReference type="EMBL" id="LVYI01000001">
    <property type="protein sequence ID" value="OAP65722.1"/>
    <property type="molecule type" value="Genomic_DNA"/>
</dbReference>
<accession>A0A179A157</accession>
<dbReference type="GeneID" id="30005864"/>
<evidence type="ECO:0000313" key="2">
    <source>
        <dbReference type="EMBL" id="OAP65722.1"/>
    </source>
</evidence>
<proteinExistence type="predicted"/>
<reference evidence="2 3" key="1">
    <citation type="submission" date="2016-04" db="EMBL/GenBank/DDBJ databases">
        <title>Draft genome of Fonsecaea erecta CBS 125763.</title>
        <authorList>
            <person name="Weiss V.A."/>
            <person name="Vicente V.A."/>
            <person name="Raittz R.T."/>
            <person name="Moreno L.F."/>
            <person name="De Souza E.M."/>
            <person name="Pedrosa F.O."/>
            <person name="Steffens M.B."/>
            <person name="Faoro H."/>
            <person name="Tadra-Sfeir M.Z."/>
            <person name="Najafzadeh M.J."/>
            <person name="Felipe M.S."/>
            <person name="Teixeira M."/>
            <person name="Sun J."/>
            <person name="Xi L."/>
            <person name="Gomes R."/>
            <person name="De Azevedo C.M."/>
            <person name="Salgado C.G."/>
            <person name="Da Silva M.B."/>
            <person name="Nascimento M.F."/>
            <person name="Queiroz-Telles F."/>
            <person name="Attili D.S."/>
            <person name="Gorbushina A."/>
        </authorList>
    </citation>
    <scope>NUCLEOTIDE SEQUENCE [LARGE SCALE GENOMIC DNA]</scope>
    <source>
        <strain evidence="2 3">CBS 125763</strain>
    </source>
</reference>
<dbReference type="Proteomes" id="UP000078343">
    <property type="component" value="Unassembled WGS sequence"/>
</dbReference>
<evidence type="ECO:0000256" key="1">
    <source>
        <dbReference type="SAM" id="MobiDB-lite"/>
    </source>
</evidence>
<gene>
    <name evidence="2" type="ORF">AYL99_01694</name>
</gene>
<evidence type="ECO:0000313" key="3">
    <source>
        <dbReference type="Proteomes" id="UP000078343"/>
    </source>
</evidence>
<name>A0A179A157_9EURO</name>
<dbReference type="AlphaFoldDB" id="A0A179A157"/>
<feature type="region of interest" description="Disordered" evidence="1">
    <location>
        <begin position="19"/>
        <end position="58"/>
    </location>
</feature>
<feature type="compositionally biased region" description="Polar residues" evidence="1">
    <location>
        <begin position="22"/>
        <end position="44"/>
    </location>
</feature>
<keyword evidence="3" id="KW-1185">Reference proteome</keyword>
<dbReference type="RefSeq" id="XP_018699089.1">
    <property type="nucleotide sequence ID" value="XM_018833210.1"/>
</dbReference>